<evidence type="ECO:0000313" key="4">
    <source>
        <dbReference type="Proteomes" id="UP000469523"/>
    </source>
</evidence>
<keyword evidence="1" id="KW-0175">Coiled coil</keyword>
<sequence>MVQLQEFIASYNIEIMIGLMAAIPILLVLYLIAEIRISKIRERYNELVRGVKGIDIEQLLIKTNEELKSIRIDMNTMEQKIESIETKLAFAIQKVGFVRYNAFGDMGSDLSYSVALLDKFNNGFVLTSIYGREYTTSYAKPVKLGKSVYPLSVEEMQAIDRALMGEYQEKTL</sequence>
<dbReference type="EMBL" id="VUNQ01000038">
    <property type="protein sequence ID" value="MSU02654.1"/>
    <property type="molecule type" value="Genomic_DNA"/>
</dbReference>
<accession>A0A6N7Y1D5</accession>
<keyword evidence="2" id="KW-1133">Transmembrane helix</keyword>
<dbReference type="RefSeq" id="WP_154441685.1">
    <property type="nucleotide sequence ID" value="NZ_JAHLPJ010000001.1"/>
</dbReference>
<organism evidence="3 4">
    <name type="scientific">Tissierella pigra</name>
    <dbReference type="NCBI Taxonomy" id="2607614"/>
    <lineage>
        <taxon>Bacteria</taxon>
        <taxon>Bacillati</taxon>
        <taxon>Bacillota</taxon>
        <taxon>Tissierellia</taxon>
        <taxon>Tissierellales</taxon>
        <taxon>Tissierellaceae</taxon>
        <taxon>Tissierella</taxon>
    </lineage>
</organism>
<keyword evidence="4" id="KW-1185">Reference proteome</keyword>
<name>A0A6N7Y1D5_9FIRM</name>
<feature type="transmembrane region" description="Helical" evidence="2">
    <location>
        <begin position="15"/>
        <end position="33"/>
    </location>
</feature>
<evidence type="ECO:0000313" key="3">
    <source>
        <dbReference type="EMBL" id="MSU02654.1"/>
    </source>
</evidence>
<comment type="caution">
    <text evidence="3">The sequence shown here is derived from an EMBL/GenBank/DDBJ whole genome shotgun (WGS) entry which is preliminary data.</text>
</comment>
<keyword evidence="2" id="KW-0812">Transmembrane</keyword>
<dbReference type="AlphaFoldDB" id="A0A6N7Y1D5"/>
<dbReference type="Pfam" id="PF14584">
    <property type="entry name" value="DUF4446"/>
    <property type="match status" value="1"/>
</dbReference>
<gene>
    <name evidence="3" type="ORF">FYJ83_14430</name>
</gene>
<dbReference type="InterPro" id="IPR027981">
    <property type="entry name" value="DUF4446"/>
</dbReference>
<evidence type="ECO:0000256" key="1">
    <source>
        <dbReference type="SAM" id="Coils"/>
    </source>
</evidence>
<feature type="coiled-coil region" evidence="1">
    <location>
        <begin position="60"/>
        <end position="94"/>
    </location>
</feature>
<reference evidence="3 4" key="1">
    <citation type="submission" date="2019-09" db="EMBL/GenBank/DDBJ databases">
        <title>In-depth cultivation of the pig gut microbiome towards novel bacterial diversity and tailored functional studies.</title>
        <authorList>
            <person name="Wylensek D."/>
            <person name="Hitch T.C.A."/>
            <person name="Clavel T."/>
        </authorList>
    </citation>
    <scope>NUCLEOTIDE SEQUENCE [LARGE SCALE GENOMIC DNA]</scope>
    <source>
        <strain evidence="3 4">WCA3-693-APC-4?</strain>
    </source>
</reference>
<proteinExistence type="predicted"/>
<dbReference type="Proteomes" id="UP000469523">
    <property type="component" value="Unassembled WGS sequence"/>
</dbReference>
<protein>
    <submittedName>
        <fullName evidence="3">DUF4446 family protein</fullName>
    </submittedName>
</protein>
<evidence type="ECO:0000256" key="2">
    <source>
        <dbReference type="SAM" id="Phobius"/>
    </source>
</evidence>
<keyword evidence="2" id="KW-0472">Membrane</keyword>